<feature type="domain" description="GTP cyclohydrolase II" evidence="14">
    <location>
        <begin position="129"/>
        <end position="295"/>
    </location>
</feature>
<evidence type="ECO:0000256" key="13">
    <source>
        <dbReference type="SAM" id="MobiDB-lite"/>
    </source>
</evidence>
<comment type="catalytic activity">
    <reaction evidence="12">
        <text>GTP + 4 H2O = 2,5-diamino-6-hydroxy-4-(5-phosphoribosylamino)-pyrimidine + formate + 2 phosphate + 3 H(+)</text>
        <dbReference type="Rhea" id="RHEA:23704"/>
        <dbReference type="ChEBI" id="CHEBI:15377"/>
        <dbReference type="ChEBI" id="CHEBI:15378"/>
        <dbReference type="ChEBI" id="CHEBI:15740"/>
        <dbReference type="ChEBI" id="CHEBI:37565"/>
        <dbReference type="ChEBI" id="CHEBI:43474"/>
        <dbReference type="ChEBI" id="CHEBI:58614"/>
        <dbReference type="EC" id="3.5.4.25"/>
    </reaction>
</comment>
<evidence type="ECO:0000256" key="7">
    <source>
        <dbReference type="ARBA" id="ARBA00022723"/>
    </source>
</evidence>
<dbReference type="STRING" id="296587.C1E155"/>
<keyword evidence="10" id="KW-0862">Zinc</keyword>
<evidence type="ECO:0000256" key="8">
    <source>
        <dbReference type="ARBA" id="ARBA00022741"/>
    </source>
</evidence>
<dbReference type="GO" id="GO:0003935">
    <property type="term" value="F:GTP cyclohydrolase II activity"/>
    <property type="evidence" value="ECO:0007669"/>
    <property type="project" value="UniProtKB-EC"/>
</dbReference>
<comment type="pathway">
    <text evidence="2">Cofactor biosynthesis; riboflavin biosynthesis; 5-amino-6-(D-ribitylamino)uracil from GTP: step 1/4.</text>
</comment>
<dbReference type="InParanoid" id="C1E155"/>
<evidence type="ECO:0000313" key="16">
    <source>
        <dbReference type="Proteomes" id="UP000002009"/>
    </source>
</evidence>
<accession>C1E155</accession>
<dbReference type="EMBL" id="CP001324">
    <property type="protein sequence ID" value="ACO62111.1"/>
    <property type="molecule type" value="Genomic_DNA"/>
</dbReference>
<dbReference type="OMA" id="KEGRMKH"/>
<keyword evidence="9" id="KW-0378">Hydrolase</keyword>
<evidence type="ECO:0000256" key="1">
    <source>
        <dbReference type="ARBA" id="ARBA00001947"/>
    </source>
</evidence>
<dbReference type="OrthoDB" id="60371at2759"/>
<keyword evidence="7" id="KW-0479">Metal-binding</keyword>
<dbReference type="eggNOG" id="KOG1284">
    <property type="taxonomic scope" value="Eukaryota"/>
</dbReference>
<dbReference type="Pfam" id="PF00925">
    <property type="entry name" value="GTP_cyclohydro2"/>
    <property type="match status" value="1"/>
</dbReference>
<dbReference type="SUPFAM" id="SSF142695">
    <property type="entry name" value="RibA-like"/>
    <property type="match status" value="1"/>
</dbReference>
<dbReference type="GO" id="GO:0005829">
    <property type="term" value="C:cytosol"/>
    <property type="evidence" value="ECO:0007669"/>
    <property type="project" value="TreeGrafter"/>
</dbReference>
<reference evidence="15 16" key="1">
    <citation type="journal article" date="2009" name="Science">
        <title>Green evolution and dynamic adaptations revealed by genomes of the marine picoeukaryotes Micromonas.</title>
        <authorList>
            <person name="Worden A.Z."/>
            <person name="Lee J.H."/>
            <person name="Mock T."/>
            <person name="Rouze P."/>
            <person name="Simmons M.P."/>
            <person name="Aerts A.L."/>
            <person name="Allen A.E."/>
            <person name="Cuvelier M.L."/>
            <person name="Derelle E."/>
            <person name="Everett M.V."/>
            <person name="Foulon E."/>
            <person name="Grimwood J."/>
            <person name="Gundlach H."/>
            <person name="Henrissat B."/>
            <person name="Napoli C."/>
            <person name="McDonald S.M."/>
            <person name="Parker M.S."/>
            <person name="Rombauts S."/>
            <person name="Salamov A."/>
            <person name="Von Dassow P."/>
            <person name="Badger J.H."/>
            <person name="Coutinho P.M."/>
            <person name="Demir E."/>
            <person name="Dubchak I."/>
            <person name="Gentemann C."/>
            <person name="Eikrem W."/>
            <person name="Gready J.E."/>
            <person name="John U."/>
            <person name="Lanier W."/>
            <person name="Lindquist E.A."/>
            <person name="Lucas S."/>
            <person name="Mayer K.F."/>
            <person name="Moreau H."/>
            <person name="Not F."/>
            <person name="Otillar R."/>
            <person name="Panaud O."/>
            <person name="Pangilinan J."/>
            <person name="Paulsen I."/>
            <person name="Piegu B."/>
            <person name="Poliakov A."/>
            <person name="Robbens S."/>
            <person name="Schmutz J."/>
            <person name="Toulza E."/>
            <person name="Wyss T."/>
            <person name="Zelensky A."/>
            <person name="Zhou K."/>
            <person name="Armbrust E.V."/>
            <person name="Bhattacharya D."/>
            <person name="Goodenough U.W."/>
            <person name="Van de Peer Y."/>
            <person name="Grigoriev I.V."/>
        </authorList>
    </citation>
    <scope>NUCLEOTIDE SEQUENCE [LARGE SCALE GENOMIC DNA]</scope>
    <source>
        <strain evidence="16">RCC299 / NOUM17</strain>
    </source>
</reference>
<evidence type="ECO:0000256" key="11">
    <source>
        <dbReference type="ARBA" id="ARBA00023134"/>
    </source>
</evidence>
<dbReference type="GO" id="GO:0046872">
    <property type="term" value="F:metal ion binding"/>
    <property type="evidence" value="ECO:0007669"/>
    <property type="project" value="UniProtKB-KW"/>
</dbReference>
<dbReference type="GeneID" id="8241613"/>
<dbReference type="EC" id="3.5.4.25" evidence="5"/>
<comment type="similarity">
    <text evidence="4">In the C-terminal section; belongs to the GTP cyclohydrolase II family.</text>
</comment>
<keyword evidence="11" id="KW-0342">GTP-binding</keyword>
<evidence type="ECO:0000259" key="14">
    <source>
        <dbReference type="Pfam" id="PF00925"/>
    </source>
</evidence>
<dbReference type="InterPro" id="IPR036144">
    <property type="entry name" value="RibA-like_sf"/>
</dbReference>
<evidence type="ECO:0000313" key="15">
    <source>
        <dbReference type="EMBL" id="ACO62111.1"/>
    </source>
</evidence>
<proteinExistence type="inferred from homology"/>
<gene>
    <name evidence="15" type="ORF">MICPUN_56752</name>
</gene>
<dbReference type="PANTHER" id="PTHR21327">
    <property type="entry name" value="GTP CYCLOHYDROLASE II-RELATED"/>
    <property type="match status" value="1"/>
</dbReference>
<evidence type="ECO:0000256" key="2">
    <source>
        <dbReference type="ARBA" id="ARBA00004853"/>
    </source>
</evidence>
<dbReference type="CDD" id="cd00641">
    <property type="entry name" value="GTP_cyclohydro2"/>
    <property type="match status" value="1"/>
</dbReference>
<dbReference type="GO" id="GO:0005525">
    <property type="term" value="F:GTP binding"/>
    <property type="evidence" value="ECO:0007669"/>
    <property type="project" value="UniProtKB-KW"/>
</dbReference>
<comment type="cofactor">
    <cofactor evidence="1">
        <name>Zn(2+)</name>
        <dbReference type="ChEBI" id="CHEBI:29105"/>
    </cofactor>
</comment>
<evidence type="ECO:0000256" key="5">
    <source>
        <dbReference type="ARBA" id="ARBA00012762"/>
    </source>
</evidence>
<feature type="region of interest" description="Disordered" evidence="13">
    <location>
        <begin position="57"/>
        <end position="91"/>
    </location>
</feature>
<dbReference type="GO" id="GO:0008686">
    <property type="term" value="F:3,4-dihydroxy-2-butanone-4-phosphate synthase activity"/>
    <property type="evidence" value="ECO:0007669"/>
    <property type="project" value="TreeGrafter"/>
</dbReference>
<dbReference type="InterPro" id="IPR000926">
    <property type="entry name" value="RibA"/>
</dbReference>
<dbReference type="Gene3D" id="3.40.50.10990">
    <property type="entry name" value="GTP cyclohydrolase II"/>
    <property type="match status" value="1"/>
</dbReference>
<dbReference type="KEGG" id="mis:MICPUN_56752"/>
<dbReference type="InterPro" id="IPR032677">
    <property type="entry name" value="GTP_cyclohydro_II"/>
</dbReference>
<evidence type="ECO:0000256" key="10">
    <source>
        <dbReference type="ARBA" id="ARBA00022833"/>
    </source>
</evidence>
<sequence length="357" mass="39053">MSFAAVSTHAGAVASSRRAPVGMGASTLGEQRQVGRLVDHVAGRRYRHRRFDVRWTASAGDPNNESRRRSLNSRNAPGHAHRRGPKPPSIDRVLRAMPELTPESPKDKPVSTNAMSFDESSIGDTEFIAETKLPTGSGFYRLRGYRHSVDGGVPSEPVAICFGDIEGREKVPVRVHDACFTSEVLGSLKCDCKQQLQLAMEYIQENDGMVIYLHQEGRGIGLANKIAAYALQDTQGLDTVDANRALGLPDDVREYTAVANILEDMGIRSIQLMTNNPRKVATLERLGVKIEGRIPCIVKANLFNQGYLEAKEGRMKHFLDGSWCYWDHSGNTFDEDDAAASGEGGGAEQGEPAAEEK</sequence>
<organism evidence="15 16">
    <name type="scientific">Micromonas commoda (strain RCC299 / NOUM17 / CCMP2709)</name>
    <name type="common">Picoplanktonic green alga</name>
    <dbReference type="NCBI Taxonomy" id="296587"/>
    <lineage>
        <taxon>Eukaryota</taxon>
        <taxon>Viridiplantae</taxon>
        <taxon>Chlorophyta</taxon>
        <taxon>Mamiellophyceae</taxon>
        <taxon>Mamiellales</taxon>
        <taxon>Mamiellaceae</taxon>
        <taxon>Micromonas</taxon>
    </lineage>
</organism>
<dbReference type="NCBIfam" id="NF001591">
    <property type="entry name" value="PRK00393.1"/>
    <property type="match status" value="1"/>
</dbReference>
<protein>
    <recommendedName>
        <fullName evidence="5">GTP cyclohydrolase II</fullName>
        <ecNumber evidence="5">3.5.4.25</ecNumber>
    </recommendedName>
</protein>
<dbReference type="AlphaFoldDB" id="C1E155"/>
<keyword evidence="16" id="KW-1185">Reference proteome</keyword>
<dbReference type="RefSeq" id="XP_002500853.1">
    <property type="nucleotide sequence ID" value="XM_002500807.1"/>
</dbReference>
<evidence type="ECO:0000256" key="4">
    <source>
        <dbReference type="ARBA" id="ARBA00008976"/>
    </source>
</evidence>
<dbReference type="Proteomes" id="UP000002009">
    <property type="component" value="Chromosome 3"/>
</dbReference>
<dbReference type="FunFam" id="3.40.50.10990:FF:000001">
    <property type="entry name" value="Riboflavin biosynthesis protein RibBA"/>
    <property type="match status" value="1"/>
</dbReference>
<dbReference type="GO" id="GO:0009231">
    <property type="term" value="P:riboflavin biosynthetic process"/>
    <property type="evidence" value="ECO:0007669"/>
    <property type="project" value="UniProtKB-KW"/>
</dbReference>
<keyword evidence="8" id="KW-0547">Nucleotide-binding</keyword>
<dbReference type="PANTHER" id="PTHR21327:SF47">
    <property type="entry name" value="GTP CYCLOHYDROLASE II DOMAIN-CONTAINING PROTEIN"/>
    <property type="match status" value="1"/>
</dbReference>
<name>C1E155_MICCC</name>
<keyword evidence="6" id="KW-0686">Riboflavin biosynthesis</keyword>
<evidence type="ECO:0000256" key="12">
    <source>
        <dbReference type="ARBA" id="ARBA00049295"/>
    </source>
</evidence>
<feature type="region of interest" description="Disordered" evidence="13">
    <location>
        <begin position="1"/>
        <end position="27"/>
    </location>
</feature>
<comment type="similarity">
    <text evidence="3">In the N-terminal section; belongs to the DHBP synthase family.</text>
</comment>
<evidence type="ECO:0000256" key="3">
    <source>
        <dbReference type="ARBA" id="ARBA00005520"/>
    </source>
</evidence>
<feature type="region of interest" description="Disordered" evidence="13">
    <location>
        <begin position="335"/>
        <end position="357"/>
    </location>
</feature>
<evidence type="ECO:0000256" key="6">
    <source>
        <dbReference type="ARBA" id="ARBA00022619"/>
    </source>
</evidence>
<evidence type="ECO:0000256" key="9">
    <source>
        <dbReference type="ARBA" id="ARBA00022801"/>
    </source>
</evidence>